<feature type="transmembrane region" description="Helical" evidence="1">
    <location>
        <begin position="189"/>
        <end position="208"/>
    </location>
</feature>
<dbReference type="Pfam" id="PF02517">
    <property type="entry name" value="Rce1-like"/>
    <property type="match status" value="1"/>
</dbReference>
<evidence type="ECO:0000313" key="3">
    <source>
        <dbReference type="EMBL" id="SVB80948.1"/>
    </source>
</evidence>
<dbReference type="GO" id="GO:0080120">
    <property type="term" value="P:CAAX-box protein maturation"/>
    <property type="evidence" value="ECO:0007669"/>
    <property type="project" value="UniProtKB-ARBA"/>
</dbReference>
<protein>
    <recommendedName>
        <fullName evidence="2">CAAX prenyl protease 2/Lysostaphin resistance protein A-like domain-containing protein</fullName>
    </recommendedName>
</protein>
<feature type="transmembrane region" description="Helical" evidence="1">
    <location>
        <begin position="137"/>
        <end position="155"/>
    </location>
</feature>
<name>A0A382H0X6_9ZZZZ</name>
<dbReference type="InterPro" id="IPR003675">
    <property type="entry name" value="Rce1/LyrA-like_dom"/>
</dbReference>
<feature type="domain" description="CAAX prenyl protease 2/Lysostaphin resistance protein A-like" evidence="2">
    <location>
        <begin position="121"/>
        <end position="224"/>
    </location>
</feature>
<gene>
    <name evidence="3" type="ORF">METZ01_LOCUS233802</name>
</gene>
<keyword evidence="1" id="KW-1133">Transmembrane helix</keyword>
<evidence type="ECO:0000256" key="1">
    <source>
        <dbReference type="SAM" id="Phobius"/>
    </source>
</evidence>
<dbReference type="GO" id="GO:0004175">
    <property type="term" value="F:endopeptidase activity"/>
    <property type="evidence" value="ECO:0007669"/>
    <property type="project" value="UniProtKB-ARBA"/>
</dbReference>
<keyword evidence="1" id="KW-0812">Transmembrane</keyword>
<feature type="transmembrane region" description="Helical" evidence="1">
    <location>
        <begin position="86"/>
        <end position="108"/>
    </location>
</feature>
<evidence type="ECO:0000259" key="2">
    <source>
        <dbReference type="Pfam" id="PF02517"/>
    </source>
</evidence>
<feature type="transmembrane region" description="Helical" evidence="1">
    <location>
        <begin position="53"/>
        <end position="74"/>
    </location>
</feature>
<proteinExistence type="predicted"/>
<organism evidence="3">
    <name type="scientific">marine metagenome</name>
    <dbReference type="NCBI Taxonomy" id="408172"/>
    <lineage>
        <taxon>unclassified sequences</taxon>
        <taxon>metagenomes</taxon>
        <taxon>ecological metagenomes</taxon>
    </lineage>
</organism>
<feature type="transmembrane region" description="Helical" evidence="1">
    <location>
        <begin position="7"/>
        <end position="27"/>
    </location>
</feature>
<sequence length="231" mass="26219">MESRKPIYSFILSLPLIFLYEAGIFLINSDDLPVLRNGADVLIRNLLESMGLLGIYSTGIVLFIGFFLVFFLQRKTLLGTTFNKEFLPFMVLESLLWGLFLFISMGVLRQSVFANPSGKIWFGQIVMSLGAGIYEEILFRLLLVTVISIVLKLIFNWKELICQFYSILIAACLFSLFHFVGVYADTPDISLFLIRFFGGCFLGSLFLLRGFGITAYTHCLYDFIVVVNLTI</sequence>
<keyword evidence="1" id="KW-0472">Membrane</keyword>
<accession>A0A382H0X6</accession>
<dbReference type="AlphaFoldDB" id="A0A382H0X6"/>
<reference evidence="3" key="1">
    <citation type="submission" date="2018-05" db="EMBL/GenBank/DDBJ databases">
        <authorList>
            <person name="Lanie J.A."/>
            <person name="Ng W.-L."/>
            <person name="Kazmierczak K.M."/>
            <person name="Andrzejewski T.M."/>
            <person name="Davidsen T.M."/>
            <person name="Wayne K.J."/>
            <person name="Tettelin H."/>
            <person name="Glass J.I."/>
            <person name="Rusch D."/>
            <person name="Podicherti R."/>
            <person name="Tsui H.-C.T."/>
            <person name="Winkler M.E."/>
        </authorList>
    </citation>
    <scope>NUCLEOTIDE SEQUENCE</scope>
</reference>
<dbReference type="EMBL" id="UINC01058553">
    <property type="protein sequence ID" value="SVB80948.1"/>
    <property type="molecule type" value="Genomic_DNA"/>
</dbReference>
<feature type="transmembrane region" description="Helical" evidence="1">
    <location>
        <begin position="162"/>
        <end position="183"/>
    </location>
</feature>